<protein>
    <submittedName>
        <fullName evidence="1">Uncharacterized protein</fullName>
    </submittedName>
</protein>
<sequence>MSGNNLMTTPTSDIEKALEDALDALAGVTTRDVSTTTPEVSIDVIMKMAAVVVALEELEYQQLVAGHESGGSRVLH</sequence>
<dbReference type="Proteomes" id="UP001596501">
    <property type="component" value="Unassembled WGS sequence"/>
</dbReference>
<accession>A0ABW2QJ62</accession>
<dbReference type="EMBL" id="JBHTCA010000004">
    <property type="protein sequence ID" value="MFC7408647.1"/>
    <property type="molecule type" value="Genomic_DNA"/>
</dbReference>
<gene>
    <name evidence="1" type="ORF">ACFQPB_07225</name>
</gene>
<comment type="caution">
    <text evidence="1">The sequence shown here is derived from an EMBL/GenBank/DDBJ whole genome shotgun (WGS) entry which is preliminary data.</text>
</comment>
<keyword evidence="2" id="KW-1185">Reference proteome</keyword>
<evidence type="ECO:0000313" key="2">
    <source>
        <dbReference type="Proteomes" id="UP001596501"/>
    </source>
</evidence>
<reference evidence="2" key="1">
    <citation type="journal article" date="2019" name="Int. J. Syst. Evol. Microbiol.">
        <title>The Global Catalogue of Microorganisms (GCM) 10K type strain sequencing project: providing services to taxonomists for standard genome sequencing and annotation.</title>
        <authorList>
            <consortium name="The Broad Institute Genomics Platform"/>
            <consortium name="The Broad Institute Genome Sequencing Center for Infectious Disease"/>
            <person name="Wu L."/>
            <person name="Ma J."/>
        </authorList>
    </citation>
    <scope>NUCLEOTIDE SEQUENCE [LARGE SCALE GENOMIC DNA]</scope>
    <source>
        <strain evidence="2">CGMCC 1.12371</strain>
    </source>
</reference>
<proteinExistence type="predicted"/>
<name>A0ABW2QJ62_9BURK</name>
<evidence type="ECO:0000313" key="1">
    <source>
        <dbReference type="EMBL" id="MFC7408647.1"/>
    </source>
</evidence>
<organism evidence="1 2">
    <name type="scientific">Hydrogenophaga atypica</name>
    <dbReference type="NCBI Taxonomy" id="249409"/>
    <lineage>
        <taxon>Bacteria</taxon>
        <taxon>Pseudomonadati</taxon>
        <taxon>Pseudomonadota</taxon>
        <taxon>Betaproteobacteria</taxon>
        <taxon>Burkholderiales</taxon>
        <taxon>Comamonadaceae</taxon>
        <taxon>Hydrogenophaga</taxon>
    </lineage>
</organism>